<evidence type="ECO:0000256" key="7">
    <source>
        <dbReference type="SAM" id="Phobius"/>
    </source>
</evidence>
<dbReference type="InterPro" id="IPR020846">
    <property type="entry name" value="MFS_dom"/>
</dbReference>
<dbReference type="Gene3D" id="1.20.1250.20">
    <property type="entry name" value="MFS general substrate transporter like domains"/>
    <property type="match status" value="1"/>
</dbReference>
<feature type="region of interest" description="Disordered" evidence="6">
    <location>
        <begin position="1"/>
        <end position="30"/>
    </location>
</feature>
<organism evidence="9 10">
    <name type="scientific">Trichodelitschia bisporula</name>
    <dbReference type="NCBI Taxonomy" id="703511"/>
    <lineage>
        <taxon>Eukaryota</taxon>
        <taxon>Fungi</taxon>
        <taxon>Dikarya</taxon>
        <taxon>Ascomycota</taxon>
        <taxon>Pezizomycotina</taxon>
        <taxon>Dothideomycetes</taxon>
        <taxon>Dothideomycetes incertae sedis</taxon>
        <taxon>Phaeotrichales</taxon>
        <taxon>Phaeotrichaceae</taxon>
        <taxon>Trichodelitschia</taxon>
    </lineage>
</organism>
<dbReference type="OrthoDB" id="1935484at2759"/>
<dbReference type="AlphaFoldDB" id="A0A6G1HVQ7"/>
<feature type="transmembrane region" description="Helical" evidence="7">
    <location>
        <begin position="271"/>
        <end position="292"/>
    </location>
</feature>
<feature type="compositionally biased region" description="Basic and acidic residues" evidence="6">
    <location>
        <begin position="1"/>
        <end position="10"/>
    </location>
</feature>
<dbReference type="GO" id="GO:0022857">
    <property type="term" value="F:transmembrane transporter activity"/>
    <property type="evidence" value="ECO:0007669"/>
    <property type="project" value="InterPro"/>
</dbReference>
<feature type="domain" description="Major facilitator superfamily (MFS) profile" evidence="8">
    <location>
        <begin position="111"/>
        <end position="572"/>
    </location>
</feature>
<gene>
    <name evidence="9" type="ORF">EJ06DRAFT_511419</name>
</gene>
<dbReference type="EMBL" id="ML996696">
    <property type="protein sequence ID" value="KAF2400138.1"/>
    <property type="molecule type" value="Genomic_DNA"/>
</dbReference>
<dbReference type="GO" id="GO:0016020">
    <property type="term" value="C:membrane"/>
    <property type="evidence" value="ECO:0007669"/>
    <property type="project" value="UniProtKB-SubCell"/>
</dbReference>
<comment type="subcellular location">
    <subcellularLocation>
        <location evidence="1">Membrane</location>
        <topology evidence="1">Multi-pass membrane protein</topology>
    </subcellularLocation>
</comment>
<dbReference type="SUPFAM" id="SSF103473">
    <property type="entry name" value="MFS general substrate transporter"/>
    <property type="match status" value="1"/>
</dbReference>
<keyword evidence="10" id="KW-1185">Reference proteome</keyword>
<feature type="transmembrane region" description="Helical" evidence="7">
    <location>
        <begin position="389"/>
        <end position="409"/>
    </location>
</feature>
<feature type="transmembrane region" description="Helical" evidence="7">
    <location>
        <begin position="514"/>
        <end position="534"/>
    </location>
</feature>
<reference evidence="9" key="1">
    <citation type="journal article" date="2020" name="Stud. Mycol.">
        <title>101 Dothideomycetes genomes: a test case for predicting lifestyles and emergence of pathogens.</title>
        <authorList>
            <person name="Haridas S."/>
            <person name="Albert R."/>
            <person name="Binder M."/>
            <person name="Bloem J."/>
            <person name="Labutti K."/>
            <person name="Salamov A."/>
            <person name="Andreopoulos B."/>
            <person name="Baker S."/>
            <person name="Barry K."/>
            <person name="Bills G."/>
            <person name="Bluhm B."/>
            <person name="Cannon C."/>
            <person name="Castanera R."/>
            <person name="Culley D."/>
            <person name="Daum C."/>
            <person name="Ezra D."/>
            <person name="Gonzalez J."/>
            <person name="Henrissat B."/>
            <person name="Kuo A."/>
            <person name="Liang C."/>
            <person name="Lipzen A."/>
            <person name="Lutzoni F."/>
            <person name="Magnuson J."/>
            <person name="Mondo S."/>
            <person name="Nolan M."/>
            <person name="Ohm R."/>
            <person name="Pangilinan J."/>
            <person name="Park H.-J."/>
            <person name="Ramirez L."/>
            <person name="Alfaro M."/>
            <person name="Sun H."/>
            <person name="Tritt A."/>
            <person name="Yoshinaga Y."/>
            <person name="Zwiers L.-H."/>
            <person name="Turgeon B."/>
            <person name="Goodwin S."/>
            <person name="Spatafora J."/>
            <person name="Crous P."/>
            <person name="Grigoriev I."/>
        </authorList>
    </citation>
    <scope>NUCLEOTIDE SEQUENCE</scope>
    <source>
        <strain evidence="9">CBS 262.69</strain>
    </source>
</reference>
<keyword evidence="4 7" id="KW-1133">Transmembrane helix</keyword>
<dbReference type="Proteomes" id="UP000799640">
    <property type="component" value="Unassembled WGS sequence"/>
</dbReference>
<dbReference type="InterPro" id="IPR036259">
    <property type="entry name" value="MFS_trans_sf"/>
</dbReference>
<evidence type="ECO:0000256" key="1">
    <source>
        <dbReference type="ARBA" id="ARBA00004141"/>
    </source>
</evidence>
<dbReference type="InterPro" id="IPR011701">
    <property type="entry name" value="MFS"/>
</dbReference>
<feature type="transmembrane region" description="Helical" evidence="7">
    <location>
        <begin position="415"/>
        <end position="436"/>
    </location>
</feature>
<proteinExistence type="predicted"/>
<evidence type="ECO:0000256" key="2">
    <source>
        <dbReference type="ARBA" id="ARBA00022448"/>
    </source>
</evidence>
<dbReference type="PROSITE" id="PS50850">
    <property type="entry name" value="MFS"/>
    <property type="match status" value="1"/>
</dbReference>
<keyword evidence="5 7" id="KW-0472">Membrane</keyword>
<feature type="transmembrane region" description="Helical" evidence="7">
    <location>
        <begin position="240"/>
        <end position="259"/>
    </location>
</feature>
<evidence type="ECO:0000256" key="4">
    <source>
        <dbReference type="ARBA" id="ARBA00022989"/>
    </source>
</evidence>
<keyword evidence="2" id="KW-0813">Transport</keyword>
<evidence type="ECO:0000256" key="3">
    <source>
        <dbReference type="ARBA" id="ARBA00022692"/>
    </source>
</evidence>
<dbReference type="FunFam" id="1.20.1250.20:FF:000247">
    <property type="entry name" value="MFS general substrate transporter"/>
    <property type="match status" value="1"/>
</dbReference>
<dbReference type="FunFam" id="1.20.1250.20:FF:000106">
    <property type="entry name" value="MFS transporter, putative"/>
    <property type="match status" value="1"/>
</dbReference>
<evidence type="ECO:0000259" key="8">
    <source>
        <dbReference type="PROSITE" id="PS50850"/>
    </source>
</evidence>
<evidence type="ECO:0000256" key="5">
    <source>
        <dbReference type="ARBA" id="ARBA00023136"/>
    </source>
</evidence>
<dbReference type="PANTHER" id="PTHR43791">
    <property type="entry name" value="PERMEASE-RELATED"/>
    <property type="match status" value="1"/>
</dbReference>
<evidence type="ECO:0000313" key="9">
    <source>
        <dbReference type="EMBL" id="KAF2400138.1"/>
    </source>
</evidence>
<evidence type="ECO:0000256" key="6">
    <source>
        <dbReference type="SAM" id="MobiDB-lite"/>
    </source>
</evidence>
<feature type="transmembrane region" description="Helical" evidence="7">
    <location>
        <begin position="208"/>
        <end position="228"/>
    </location>
</feature>
<sequence length="572" mass="65426">MSTVLLKDRIPSASTSNDSLVPEGKKEPKASVSAIPELGEPHHVKRFFFSRDKVKYDPDAIATQPSVFDNPETAAQYQPRADWENLHRFDPSARWTWREENKLIRKLDGRIMLFAIIMFMALELDRANLGQAVSDNLLKDLHLTTNDFNFGNTVFKLAFLCAELPSQLVSKWVGPDRWIPAQMVLWSAVAMSQYALKGRSTFLLTRALLGLLQGGFIPDVILYLSYFYKHHELSIRLSYFWTGMSIADILSALIAYGLLHMRGVLGQAGWRWLFLIEGLITLVVGLLAFGLMPPSPTQTANWFRGKKGWFSEREETIIVNRVIREDPTKGTMHNRQPITPKLLYTSLSDYDLWPLYILGLVFQIPAVPPQQYLTLTLRGLGFDTFNTNLLTIPFTVLHIITMLALSYFAEWTGELTLTSMVGQVWLLPFLIALNVMNTQKINRWTLWTVTTLLLAYPNAHPIQVGWNSRNSNSVRSRTVSAAAYNMFVQTSGIISSNVYRKDDAPRYKRGNKQLLAVVCMNIVIYLLVKAYYIWRNKSRDRKWNALTEAQKVEYLATTKDKGNKRLDFRFAH</sequence>
<accession>A0A6G1HVQ7</accession>
<evidence type="ECO:0000313" key="10">
    <source>
        <dbReference type="Proteomes" id="UP000799640"/>
    </source>
</evidence>
<name>A0A6G1HVQ7_9PEZI</name>
<dbReference type="Pfam" id="PF07690">
    <property type="entry name" value="MFS_1"/>
    <property type="match status" value="1"/>
</dbReference>
<dbReference type="PANTHER" id="PTHR43791:SF65">
    <property type="entry name" value="MAJOR FACILITATOR SUPERFAMILY (MFS) PROFILE DOMAIN-CONTAINING PROTEIN-RELATED"/>
    <property type="match status" value="1"/>
</dbReference>
<protein>
    <submittedName>
        <fullName evidence="9">MFS general substrate transporter</fullName>
    </submittedName>
</protein>
<keyword evidence="3 7" id="KW-0812">Transmembrane</keyword>